<dbReference type="SUPFAM" id="SSF51445">
    <property type="entry name" value="(Trans)glycosidases"/>
    <property type="match status" value="1"/>
</dbReference>
<dbReference type="InterPro" id="IPR006103">
    <property type="entry name" value="Glyco_hydro_2_cat"/>
</dbReference>
<dbReference type="SUPFAM" id="SSF49785">
    <property type="entry name" value="Galactose-binding domain-like"/>
    <property type="match status" value="1"/>
</dbReference>
<accession>A0A5B7BL00</accession>
<evidence type="ECO:0000259" key="4">
    <source>
        <dbReference type="Pfam" id="PF00703"/>
    </source>
</evidence>
<organism evidence="8">
    <name type="scientific">Davidia involucrata</name>
    <name type="common">Dove tree</name>
    <dbReference type="NCBI Taxonomy" id="16924"/>
    <lineage>
        <taxon>Eukaryota</taxon>
        <taxon>Viridiplantae</taxon>
        <taxon>Streptophyta</taxon>
        <taxon>Embryophyta</taxon>
        <taxon>Tracheophyta</taxon>
        <taxon>Spermatophyta</taxon>
        <taxon>Magnoliopsida</taxon>
        <taxon>eudicotyledons</taxon>
        <taxon>Gunneridae</taxon>
        <taxon>Pentapetalae</taxon>
        <taxon>asterids</taxon>
        <taxon>Cornales</taxon>
        <taxon>Nyssaceae</taxon>
        <taxon>Davidia</taxon>
    </lineage>
</organism>
<dbReference type="EMBL" id="GHES01038950">
    <property type="protein sequence ID" value="MPA69509.1"/>
    <property type="molecule type" value="Transcribed_RNA"/>
</dbReference>
<dbReference type="Pfam" id="PF02836">
    <property type="entry name" value="Glyco_hydro_2_C"/>
    <property type="match status" value="1"/>
</dbReference>
<dbReference type="InterPro" id="IPR036156">
    <property type="entry name" value="Beta-gal/glucu_dom_sf"/>
</dbReference>
<dbReference type="Gene3D" id="2.60.120.260">
    <property type="entry name" value="Galactose-binding domain-like"/>
    <property type="match status" value="1"/>
</dbReference>
<dbReference type="PROSITE" id="PS00608">
    <property type="entry name" value="GLYCOSYL_HYDROL_F2_2"/>
    <property type="match status" value="1"/>
</dbReference>
<evidence type="ECO:0000256" key="1">
    <source>
        <dbReference type="ARBA" id="ARBA00007401"/>
    </source>
</evidence>
<evidence type="ECO:0000259" key="7">
    <source>
        <dbReference type="Pfam" id="PF22666"/>
    </source>
</evidence>
<dbReference type="InterPro" id="IPR006102">
    <property type="entry name" value="Ig-like_GH2"/>
</dbReference>
<evidence type="ECO:0000256" key="2">
    <source>
        <dbReference type="ARBA" id="ARBA00022801"/>
    </source>
</evidence>
<gene>
    <name evidence="8" type="ORF">Din_038950</name>
</gene>
<dbReference type="SUPFAM" id="SSF49303">
    <property type="entry name" value="beta-Galactosidase/glucuronidase domain"/>
    <property type="match status" value="3"/>
</dbReference>
<feature type="domain" description="Beta-mannosidase-like galactose-binding" evidence="7">
    <location>
        <begin position="38"/>
        <end position="198"/>
    </location>
</feature>
<evidence type="ECO:0008006" key="9">
    <source>
        <dbReference type="Google" id="ProtNLM"/>
    </source>
</evidence>
<sequence length="973" mass="110270">MAEIGKTKLDSGWLAARSTEVDLTGVQLTTTHPPSAPNSPWMEAVVPGTVLATLVKNKVVPDPFFGLENESIIDIADSGREYYTFWFFTTFQCKLSGNQHVDLNFRAINYSAEVYLNGHKKVLPKGMFRRHSLEVTDILHPDGQNLLAVLVHPPDHPGSIPPEGGQGGDHEIGKDVATQYVEGWDWMAPIRDRNTGIWDEVSISVTGPVKVVDPHLVSSFFDNYKRVYLHATTELVNTSAWVAECSLNIQVTTELEGNVCLVEHLQTEHVSIPPGAHVQYTFPELFFYKPNLWWPNGMGKQSLYNVGVSVDVKGYGESDLWSHPFGFRKIESHIDSATGGRMFKVNGQPIFIRGGNWILSDGLLRLSNKRYKTDIKFHADMNFNMIRCWGGGLAERPEFYHYCDIYGLLVWQEFWITGDCDGRGVPVSNPDGPLDHELFLLCARDTVKLLRNHPSLALWVGGNEQVPPKDINTALKKDLELHPYFKNSTESSSSKEDITLTMKDPSQYLDGTRIYIQGSMWDGFANGKGDFTDGPYEIQNPENFFKDNFYNYGFNPEVGSVGMPVAATIRATMPPEGWKIPLFKKLPDGYIEEVPNPIWDYHKYIPYSKPSLVHDQILLYGNPNDLDDFCLKAQLVNYIQYRALLEGWTSRMWSKYTGVLIWKTQNPWTGLRGQFYDHLHDQTAGFYGCRSAAEPIHVQLNLVTYFIEVVNTTSEELSNVAIEASVWDLEGMCPYYKVSEKLSVQSKRTVPIFEMKYPKSKNPKPVYFLLLKLYNVSDNGILSRNFYWLHLSGGDYKLLEPYRNKKIPLKITSQALIRGSAYEIRMHVQNTSKKPDSQSLLYKNNFVEGNGDGDFDMASLEPVCSGTEKKQEFGLIRRIYKHFSRETNGLRVAEINGAEVGVAFFLHFSVHASKKDHKEGEDTRILPVHYSDNYFSLVPGEMMPITLSFEVPPGVAPRVTLHGWNYHSGHTVL</sequence>
<dbReference type="GO" id="GO:0004553">
    <property type="term" value="F:hydrolase activity, hydrolyzing O-glycosyl compounds"/>
    <property type="evidence" value="ECO:0007669"/>
    <property type="project" value="InterPro"/>
</dbReference>
<dbReference type="InterPro" id="IPR041351">
    <property type="entry name" value="Ig_GlcNase"/>
</dbReference>
<dbReference type="PANTHER" id="PTHR43536:SF1">
    <property type="entry name" value="MANNOSYLGLYCOPROTEIN ENDO-BETA-MANNOSIDASE"/>
    <property type="match status" value="1"/>
</dbReference>
<reference evidence="8" key="1">
    <citation type="submission" date="2019-08" db="EMBL/GenBank/DDBJ databases">
        <title>Reference gene set and small RNA set construction with multiple tissues from Davidia involucrata Baill.</title>
        <authorList>
            <person name="Yang H."/>
            <person name="Zhou C."/>
            <person name="Li G."/>
            <person name="Wang J."/>
            <person name="Gao P."/>
            <person name="Wang M."/>
            <person name="Wang R."/>
            <person name="Zhao Y."/>
        </authorList>
    </citation>
    <scope>NUCLEOTIDE SEQUENCE</scope>
    <source>
        <tissue evidence="8">Mixed with DoveR01_LX</tissue>
    </source>
</reference>
<keyword evidence="2" id="KW-0378">Hydrolase</keyword>
<dbReference type="InterPro" id="IPR023232">
    <property type="entry name" value="Glyco_hydro_2_AS"/>
</dbReference>
<dbReference type="InterPro" id="IPR017853">
    <property type="entry name" value="GH"/>
</dbReference>
<dbReference type="InterPro" id="IPR043534">
    <property type="entry name" value="EBDG/EBM"/>
</dbReference>
<dbReference type="Gene3D" id="2.60.40.10">
    <property type="entry name" value="Immunoglobulins"/>
    <property type="match status" value="3"/>
</dbReference>
<evidence type="ECO:0000256" key="3">
    <source>
        <dbReference type="ARBA" id="ARBA00023295"/>
    </source>
</evidence>
<keyword evidence="3" id="KW-0326">Glycosidase</keyword>
<proteinExistence type="inferred from homology"/>
<dbReference type="GO" id="GO:0005975">
    <property type="term" value="P:carbohydrate metabolic process"/>
    <property type="evidence" value="ECO:0007669"/>
    <property type="project" value="InterPro"/>
</dbReference>
<protein>
    <recommendedName>
        <fullName evidence="9">Lysosomal beta A mannosidase</fullName>
    </recommendedName>
</protein>
<dbReference type="PANTHER" id="PTHR43536">
    <property type="entry name" value="MANNOSYLGLYCOPROTEIN ENDO-BETA-MANNOSIDASE"/>
    <property type="match status" value="1"/>
</dbReference>
<dbReference type="Pfam" id="PF18368">
    <property type="entry name" value="Ig_GlcNase"/>
    <property type="match status" value="1"/>
</dbReference>
<dbReference type="InterPro" id="IPR054593">
    <property type="entry name" value="Beta-mannosidase-like_N2"/>
</dbReference>
<comment type="similarity">
    <text evidence="1">Belongs to the glycosyl hydrolase 2 family.</text>
</comment>
<dbReference type="Gene3D" id="3.20.20.80">
    <property type="entry name" value="Glycosidases"/>
    <property type="match status" value="1"/>
</dbReference>
<dbReference type="InterPro" id="IPR013783">
    <property type="entry name" value="Ig-like_fold"/>
</dbReference>
<evidence type="ECO:0000259" key="5">
    <source>
        <dbReference type="Pfam" id="PF02836"/>
    </source>
</evidence>
<dbReference type="Pfam" id="PF22666">
    <property type="entry name" value="Glyco_hydro_2_N2"/>
    <property type="match status" value="1"/>
</dbReference>
<feature type="domain" description="Exo-beta-D-glucosaminidase Ig-fold" evidence="6">
    <location>
        <begin position="901"/>
        <end position="965"/>
    </location>
</feature>
<evidence type="ECO:0000259" key="6">
    <source>
        <dbReference type="Pfam" id="PF18368"/>
    </source>
</evidence>
<dbReference type="InterPro" id="IPR008979">
    <property type="entry name" value="Galactose-bd-like_sf"/>
</dbReference>
<dbReference type="Pfam" id="PF00703">
    <property type="entry name" value="Glyco_hydro_2"/>
    <property type="match status" value="1"/>
</dbReference>
<feature type="domain" description="Glycoside hydrolase family 2 immunoglobulin-like beta-sandwich" evidence="4">
    <location>
        <begin position="210"/>
        <end position="328"/>
    </location>
</feature>
<feature type="domain" description="Glycoside hydrolase family 2 catalytic" evidence="5">
    <location>
        <begin position="342"/>
        <end position="473"/>
    </location>
</feature>
<dbReference type="AlphaFoldDB" id="A0A5B7BL00"/>
<name>A0A5B7BL00_DAVIN</name>
<evidence type="ECO:0000313" key="8">
    <source>
        <dbReference type="EMBL" id="MPA69509.1"/>
    </source>
</evidence>